<evidence type="ECO:0000259" key="9">
    <source>
        <dbReference type="Pfam" id="PF10502"/>
    </source>
</evidence>
<name>A0AAW0EHM0_9AGAR</name>
<evidence type="ECO:0000313" key="11">
    <source>
        <dbReference type="Proteomes" id="UP001362999"/>
    </source>
</evidence>
<keyword evidence="10" id="KW-0645">Protease</keyword>
<feature type="active site" evidence="7">
    <location>
        <position position="50"/>
    </location>
</feature>
<dbReference type="InterPro" id="IPR036286">
    <property type="entry name" value="LexA/Signal_pep-like_sf"/>
</dbReference>
<dbReference type="GO" id="GO:0006465">
    <property type="term" value="P:signal peptide processing"/>
    <property type="evidence" value="ECO:0007669"/>
    <property type="project" value="InterPro"/>
</dbReference>
<dbReference type="InterPro" id="IPR019757">
    <property type="entry name" value="Pept_S26A_signal_pept_1_Lys-AS"/>
</dbReference>
<dbReference type="GO" id="GO:0004252">
    <property type="term" value="F:serine-type endopeptidase activity"/>
    <property type="evidence" value="ECO:0007669"/>
    <property type="project" value="InterPro"/>
</dbReference>
<evidence type="ECO:0000256" key="8">
    <source>
        <dbReference type="SAM" id="Phobius"/>
    </source>
</evidence>
<sequence length="177" mass="19970">MLDFFRTLKGQPWSSRARVVGWSVLHVANFLGALHMLSYIGTISTMAGPSMLPTLANEGEIVLENRWSYRIYPESLKRGDLVTLRSPLNRNRIICKRVIGFPGDIICVDPTGEKAPSTEHVQVPKGHMWIMGDNAAYSRDSRDYGPVSMGLIQGKLYARIWPPSKFTIFRNPTTYLD</sequence>
<evidence type="ECO:0000256" key="6">
    <source>
        <dbReference type="ARBA" id="ARBA00038445"/>
    </source>
</evidence>
<dbReference type="PANTHER" id="PTHR12383:SF16">
    <property type="entry name" value="MITOCHONDRIAL INNER MEMBRANE PROTEASE SUBUNIT 1"/>
    <property type="match status" value="1"/>
</dbReference>
<dbReference type="CDD" id="cd06530">
    <property type="entry name" value="S26_SPase_I"/>
    <property type="match status" value="1"/>
</dbReference>
<protein>
    <submittedName>
        <fullName evidence="10">Mitochondrial inner membrane protease subunit 1</fullName>
    </submittedName>
</protein>
<dbReference type="InterPro" id="IPR019533">
    <property type="entry name" value="Peptidase_S26"/>
</dbReference>
<dbReference type="AlphaFoldDB" id="A0AAW0EHM0"/>
<dbReference type="EMBL" id="JAWWNJ010000001">
    <property type="protein sequence ID" value="KAK7064464.1"/>
    <property type="molecule type" value="Genomic_DNA"/>
</dbReference>
<feature type="active site" evidence="7">
    <location>
        <position position="96"/>
    </location>
</feature>
<keyword evidence="8" id="KW-0812">Transmembrane</keyword>
<dbReference type="PROSITE" id="PS00760">
    <property type="entry name" value="SPASE_I_2"/>
    <property type="match status" value="1"/>
</dbReference>
<dbReference type="InterPro" id="IPR000223">
    <property type="entry name" value="Pept_S26A_signal_pept_1"/>
</dbReference>
<dbReference type="GO" id="GO:0006627">
    <property type="term" value="P:protein processing involved in protein targeting to mitochondrion"/>
    <property type="evidence" value="ECO:0007669"/>
    <property type="project" value="TreeGrafter"/>
</dbReference>
<dbReference type="Proteomes" id="UP001362999">
    <property type="component" value="Unassembled WGS sequence"/>
</dbReference>
<evidence type="ECO:0000256" key="7">
    <source>
        <dbReference type="PIRSR" id="PIRSR600223-1"/>
    </source>
</evidence>
<evidence type="ECO:0000256" key="2">
    <source>
        <dbReference type="ARBA" id="ARBA00022792"/>
    </source>
</evidence>
<feature type="domain" description="Peptidase S26" evidence="9">
    <location>
        <begin position="26"/>
        <end position="109"/>
    </location>
</feature>
<reference evidence="10 11" key="1">
    <citation type="journal article" date="2024" name="J Genomics">
        <title>Draft genome sequencing and assembly of Favolaschia claudopus CIRM-BRFM 2984 isolated from oak limbs.</title>
        <authorList>
            <person name="Navarro D."/>
            <person name="Drula E."/>
            <person name="Chaduli D."/>
            <person name="Cazenave R."/>
            <person name="Ahrendt S."/>
            <person name="Wang J."/>
            <person name="Lipzen A."/>
            <person name="Daum C."/>
            <person name="Barry K."/>
            <person name="Grigoriev I.V."/>
            <person name="Favel A."/>
            <person name="Rosso M.N."/>
            <person name="Martin F."/>
        </authorList>
    </citation>
    <scope>NUCLEOTIDE SEQUENCE [LARGE SCALE GENOMIC DNA]</scope>
    <source>
        <strain evidence="10 11">CIRM-BRFM 2984</strain>
    </source>
</reference>
<keyword evidence="11" id="KW-1185">Reference proteome</keyword>
<evidence type="ECO:0000313" key="10">
    <source>
        <dbReference type="EMBL" id="KAK7064464.1"/>
    </source>
</evidence>
<dbReference type="InterPro" id="IPR019758">
    <property type="entry name" value="Pept_S26A_signal_pept_1_CS"/>
</dbReference>
<evidence type="ECO:0000256" key="4">
    <source>
        <dbReference type="ARBA" id="ARBA00023128"/>
    </source>
</evidence>
<dbReference type="PRINTS" id="PR00727">
    <property type="entry name" value="LEADERPTASE"/>
</dbReference>
<feature type="transmembrane region" description="Helical" evidence="8">
    <location>
        <begin position="20"/>
        <end position="41"/>
    </location>
</feature>
<dbReference type="PROSITE" id="PS00761">
    <property type="entry name" value="SPASE_I_3"/>
    <property type="match status" value="1"/>
</dbReference>
<keyword evidence="2" id="KW-0999">Mitochondrion inner membrane</keyword>
<dbReference type="PANTHER" id="PTHR12383">
    <property type="entry name" value="PROTEASE FAMILY S26 MITOCHONDRIAL INNER MEMBRANE PROTEASE-RELATED"/>
    <property type="match status" value="1"/>
</dbReference>
<dbReference type="InterPro" id="IPR052064">
    <property type="entry name" value="Mito_IMP1_subunit"/>
</dbReference>
<keyword evidence="3" id="KW-0378">Hydrolase</keyword>
<dbReference type="Pfam" id="PF10502">
    <property type="entry name" value="Peptidase_S26"/>
    <property type="match status" value="2"/>
</dbReference>
<evidence type="ECO:0000256" key="3">
    <source>
        <dbReference type="ARBA" id="ARBA00022801"/>
    </source>
</evidence>
<gene>
    <name evidence="10" type="ORF">R3P38DRAFT_2824701</name>
</gene>
<keyword evidence="4" id="KW-0496">Mitochondrion</keyword>
<comment type="similarity">
    <text evidence="6">Belongs to the peptidase S26 family. IMP1 subfamily.</text>
</comment>
<feature type="domain" description="Peptidase S26" evidence="9">
    <location>
        <begin position="116"/>
        <end position="161"/>
    </location>
</feature>
<keyword evidence="8" id="KW-1133">Transmembrane helix</keyword>
<evidence type="ECO:0000256" key="5">
    <source>
        <dbReference type="ARBA" id="ARBA00023136"/>
    </source>
</evidence>
<organism evidence="10 11">
    <name type="scientific">Favolaschia claudopus</name>
    <dbReference type="NCBI Taxonomy" id="2862362"/>
    <lineage>
        <taxon>Eukaryota</taxon>
        <taxon>Fungi</taxon>
        <taxon>Dikarya</taxon>
        <taxon>Basidiomycota</taxon>
        <taxon>Agaricomycotina</taxon>
        <taxon>Agaricomycetes</taxon>
        <taxon>Agaricomycetidae</taxon>
        <taxon>Agaricales</taxon>
        <taxon>Marasmiineae</taxon>
        <taxon>Mycenaceae</taxon>
        <taxon>Favolaschia</taxon>
    </lineage>
</organism>
<dbReference type="SUPFAM" id="SSF51306">
    <property type="entry name" value="LexA/Signal peptidase"/>
    <property type="match status" value="1"/>
</dbReference>
<accession>A0AAW0EHM0</accession>
<dbReference type="Gene3D" id="2.10.109.10">
    <property type="entry name" value="Umud Fragment, subunit A"/>
    <property type="match status" value="1"/>
</dbReference>
<comment type="caution">
    <text evidence="10">The sequence shown here is derived from an EMBL/GenBank/DDBJ whole genome shotgun (WGS) entry which is preliminary data.</text>
</comment>
<keyword evidence="5 8" id="KW-0472">Membrane</keyword>
<evidence type="ECO:0000256" key="1">
    <source>
        <dbReference type="ARBA" id="ARBA00004273"/>
    </source>
</evidence>
<dbReference type="GO" id="GO:0042720">
    <property type="term" value="C:mitochondrial inner membrane peptidase complex"/>
    <property type="evidence" value="ECO:0007669"/>
    <property type="project" value="TreeGrafter"/>
</dbReference>
<proteinExistence type="inferred from homology"/>
<comment type="subcellular location">
    <subcellularLocation>
        <location evidence="1">Mitochondrion inner membrane</location>
    </subcellularLocation>
</comment>